<evidence type="ECO:0000256" key="18">
    <source>
        <dbReference type="ARBA" id="ARBA00032892"/>
    </source>
</evidence>
<feature type="chain" id="PRO_5002308303" description="CDP-diacylglycerol pyrophosphatase" evidence="19">
    <location>
        <begin position="24"/>
        <end position="244"/>
    </location>
</feature>
<dbReference type="SUPFAM" id="SSF54197">
    <property type="entry name" value="HIT-like"/>
    <property type="match status" value="1"/>
</dbReference>
<keyword evidence="8" id="KW-1003">Cell membrane</keyword>
<proteinExistence type="inferred from homology"/>
<keyword evidence="21" id="KW-1185">Reference proteome</keyword>
<dbReference type="InterPro" id="IPR003763">
    <property type="entry name" value="CDP-diacylglyc_Pase"/>
</dbReference>
<evidence type="ECO:0000313" key="20">
    <source>
        <dbReference type="EMBL" id="GAN53862.1"/>
    </source>
</evidence>
<dbReference type="OrthoDB" id="481399at2"/>
<comment type="pathway">
    <text evidence="3">Phospholipid metabolism; CDP-diacylglycerol degradation; phosphatidate from CDP-diacylglycerol: step 1/1.</text>
</comment>
<dbReference type="GO" id="GO:0046342">
    <property type="term" value="P:CDP-diacylglycerol catabolic process"/>
    <property type="evidence" value="ECO:0007669"/>
    <property type="project" value="UniProtKB-UniPathway"/>
</dbReference>
<comment type="pathway">
    <text evidence="4">Lipid metabolism.</text>
</comment>
<dbReference type="GO" id="GO:0008715">
    <property type="term" value="F:CDP-diacylglycerol diphosphatase activity"/>
    <property type="evidence" value="ECO:0007669"/>
    <property type="project" value="UniProtKB-EC"/>
</dbReference>
<organism evidence="20 21">
    <name type="scientific">Tanticharoenia sakaeratensis NBRC 103193</name>
    <dbReference type="NCBI Taxonomy" id="1231623"/>
    <lineage>
        <taxon>Bacteria</taxon>
        <taxon>Pseudomonadati</taxon>
        <taxon>Pseudomonadota</taxon>
        <taxon>Alphaproteobacteria</taxon>
        <taxon>Acetobacterales</taxon>
        <taxon>Acetobacteraceae</taxon>
        <taxon>Tanticharoenia</taxon>
    </lineage>
</organism>
<reference evidence="20 21" key="1">
    <citation type="submission" date="2012-10" db="EMBL/GenBank/DDBJ databases">
        <title>Genome sequencing of Tanticharoenia sakaeratensis NBRC 103193.</title>
        <authorList>
            <person name="Azuma Y."/>
            <person name="Hadano H."/>
            <person name="Hirakawa H."/>
            <person name="Matsushita K."/>
        </authorList>
    </citation>
    <scope>NUCLEOTIDE SEQUENCE [LARGE SCALE GENOMIC DNA]</scope>
    <source>
        <strain evidence="20 21">NBRC 103193</strain>
    </source>
</reference>
<evidence type="ECO:0000256" key="12">
    <source>
        <dbReference type="ARBA" id="ARBA00022989"/>
    </source>
</evidence>
<evidence type="ECO:0000313" key="21">
    <source>
        <dbReference type="Proteomes" id="UP000032679"/>
    </source>
</evidence>
<dbReference type="STRING" id="1231623.Tasa_012_038"/>
<keyword evidence="9" id="KW-0444">Lipid biosynthesis</keyword>
<evidence type="ECO:0000256" key="5">
    <source>
        <dbReference type="ARBA" id="ARBA00006435"/>
    </source>
</evidence>
<evidence type="ECO:0000256" key="1">
    <source>
        <dbReference type="ARBA" id="ARBA00001007"/>
    </source>
</evidence>
<keyword evidence="19" id="KW-0732">Signal</keyword>
<keyword evidence="16" id="KW-1208">Phospholipid metabolism</keyword>
<dbReference type="RefSeq" id="WP_084712110.1">
    <property type="nucleotide sequence ID" value="NZ_BALE01000012.1"/>
</dbReference>
<evidence type="ECO:0000256" key="3">
    <source>
        <dbReference type="ARBA" id="ARBA00004927"/>
    </source>
</evidence>
<evidence type="ECO:0000256" key="6">
    <source>
        <dbReference type="ARBA" id="ARBA00012375"/>
    </source>
</evidence>
<protein>
    <recommendedName>
        <fullName evidence="7">CDP-diacylglycerol pyrophosphatase</fullName>
        <ecNumber evidence="6">3.6.1.26</ecNumber>
    </recommendedName>
    <alternativeName>
        <fullName evidence="17">CDP-diacylglycerol phosphatidylhydrolase</fullName>
    </alternativeName>
    <alternativeName>
        <fullName evidence="18">CDP-diglyceride hydrolase</fullName>
    </alternativeName>
</protein>
<keyword evidence="13" id="KW-0443">Lipid metabolism</keyword>
<dbReference type="EC" id="3.6.1.26" evidence="6"/>
<dbReference type="GO" id="GO:0005886">
    <property type="term" value="C:plasma membrane"/>
    <property type="evidence" value="ECO:0007669"/>
    <property type="project" value="UniProtKB-SubCell"/>
</dbReference>
<keyword evidence="10" id="KW-0812">Transmembrane</keyword>
<evidence type="ECO:0000256" key="16">
    <source>
        <dbReference type="ARBA" id="ARBA00023264"/>
    </source>
</evidence>
<comment type="caution">
    <text evidence="20">The sequence shown here is derived from an EMBL/GenBank/DDBJ whole genome shotgun (WGS) entry which is preliminary data.</text>
</comment>
<dbReference type="Proteomes" id="UP000032679">
    <property type="component" value="Unassembled WGS sequence"/>
</dbReference>
<evidence type="ECO:0000256" key="17">
    <source>
        <dbReference type="ARBA" id="ARBA00032888"/>
    </source>
</evidence>
<comment type="catalytic activity">
    <reaction evidence="1">
        <text>a CDP-1,2-diacyl-sn-glycerol + H2O = a 1,2-diacyl-sn-glycero-3-phosphate + CMP + 2 H(+)</text>
        <dbReference type="Rhea" id="RHEA:15221"/>
        <dbReference type="ChEBI" id="CHEBI:15377"/>
        <dbReference type="ChEBI" id="CHEBI:15378"/>
        <dbReference type="ChEBI" id="CHEBI:58332"/>
        <dbReference type="ChEBI" id="CHEBI:58608"/>
        <dbReference type="ChEBI" id="CHEBI:60377"/>
        <dbReference type="EC" id="3.6.1.26"/>
    </reaction>
</comment>
<dbReference type="AlphaFoldDB" id="A0A0D6MJS0"/>
<dbReference type="Gene3D" id="3.30.428.30">
    <property type="entry name" value="HIT family - CDH-like"/>
    <property type="match status" value="1"/>
</dbReference>
<evidence type="ECO:0000256" key="2">
    <source>
        <dbReference type="ARBA" id="ARBA00004162"/>
    </source>
</evidence>
<sequence>MRRLLAYAAVAALAIGSTTAVLARDPDKLWKIVHDRCALHPDHPTPCTFYDEAHGDALLHSLEGRGQYLLIPTARVPGMESPILLDPATPDYFAEAWDARARVGEAYGRTIPDTDISLAINSKPGRSQNQLHIHIDCIRPDVRQQLLAMVPHIGTKWQPLPQAILGVRYRAIWQPDLKTSPFRVLASSLRDPGTEMRDHTLVAWPATRPDGQAGFVLLDDHAHGLDFASGEIVQDHSCAILKPS</sequence>
<feature type="signal peptide" evidence="19">
    <location>
        <begin position="1"/>
        <end position="23"/>
    </location>
</feature>
<keyword evidence="15" id="KW-0594">Phospholipid biosynthesis</keyword>
<accession>A0A0D6MJS0</accession>
<evidence type="ECO:0000256" key="11">
    <source>
        <dbReference type="ARBA" id="ARBA00022801"/>
    </source>
</evidence>
<evidence type="ECO:0000256" key="9">
    <source>
        <dbReference type="ARBA" id="ARBA00022516"/>
    </source>
</evidence>
<keyword evidence="14" id="KW-0472">Membrane</keyword>
<dbReference type="PIRSF" id="PIRSF001273">
    <property type="entry name" value="CDH"/>
    <property type="match status" value="1"/>
</dbReference>
<gene>
    <name evidence="20" type="ORF">Tasa_012_038</name>
</gene>
<evidence type="ECO:0000256" key="14">
    <source>
        <dbReference type="ARBA" id="ARBA00023136"/>
    </source>
</evidence>
<evidence type="ECO:0000256" key="8">
    <source>
        <dbReference type="ARBA" id="ARBA00022475"/>
    </source>
</evidence>
<keyword evidence="11" id="KW-0378">Hydrolase</keyword>
<evidence type="ECO:0000256" key="19">
    <source>
        <dbReference type="SAM" id="SignalP"/>
    </source>
</evidence>
<dbReference type="UniPathway" id="UPA00609">
    <property type="reaction ID" value="UER00664"/>
</dbReference>
<evidence type="ECO:0000256" key="13">
    <source>
        <dbReference type="ARBA" id="ARBA00023098"/>
    </source>
</evidence>
<keyword evidence="12" id="KW-1133">Transmembrane helix</keyword>
<name>A0A0D6MJS0_9PROT</name>
<evidence type="ECO:0000256" key="7">
    <source>
        <dbReference type="ARBA" id="ARBA00019608"/>
    </source>
</evidence>
<comment type="subcellular location">
    <subcellularLocation>
        <location evidence="2">Cell membrane</location>
        <topology evidence="2">Single-pass membrane protein</topology>
    </subcellularLocation>
</comment>
<evidence type="ECO:0000256" key="15">
    <source>
        <dbReference type="ARBA" id="ARBA00023209"/>
    </source>
</evidence>
<dbReference type="Pfam" id="PF02611">
    <property type="entry name" value="CDH"/>
    <property type="match status" value="1"/>
</dbReference>
<comment type="similarity">
    <text evidence="5">Belongs to the Cdh family.</text>
</comment>
<dbReference type="GO" id="GO:0008654">
    <property type="term" value="P:phospholipid biosynthetic process"/>
    <property type="evidence" value="ECO:0007669"/>
    <property type="project" value="UniProtKB-KW"/>
</dbReference>
<dbReference type="InterPro" id="IPR036265">
    <property type="entry name" value="HIT-like_sf"/>
</dbReference>
<evidence type="ECO:0000256" key="4">
    <source>
        <dbReference type="ARBA" id="ARBA00005189"/>
    </source>
</evidence>
<dbReference type="EMBL" id="BALE01000012">
    <property type="protein sequence ID" value="GAN53862.1"/>
    <property type="molecule type" value="Genomic_DNA"/>
</dbReference>
<evidence type="ECO:0000256" key="10">
    <source>
        <dbReference type="ARBA" id="ARBA00022692"/>
    </source>
</evidence>